<keyword evidence="5" id="KW-1185">Reference proteome</keyword>
<evidence type="ECO:0000256" key="1">
    <source>
        <dbReference type="SAM" id="MobiDB-lite"/>
    </source>
</evidence>
<keyword evidence="2" id="KW-0472">Membrane</keyword>
<dbReference type="Proteomes" id="UP000636479">
    <property type="component" value="Unassembled WGS sequence"/>
</dbReference>
<proteinExistence type="predicted"/>
<feature type="region of interest" description="Disordered" evidence="1">
    <location>
        <begin position="309"/>
        <end position="332"/>
    </location>
</feature>
<organism evidence="4 5">
    <name type="scientific">Mycena indigotica</name>
    <dbReference type="NCBI Taxonomy" id="2126181"/>
    <lineage>
        <taxon>Eukaryota</taxon>
        <taxon>Fungi</taxon>
        <taxon>Dikarya</taxon>
        <taxon>Basidiomycota</taxon>
        <taxon>Agaricomycotina</taxon>
        <taxon>Agaricomycetes</taxon>
        <taxon>Agaricomycetidae</taxon>
        <taxon>Agaricales</taxon>
        <taxon>Marasmiineae</taxon>
        <taxon>Mycenaceae</taxon>
        <taxon>Mycena</taxon>
    </lineage>
</organism>
<feature type="region of interest" description="Disordered" evidence="1">
    <location>
        <begin position="562"/>
        <end position="666"/>
    </location>
</feature>
<comment type="caution">
    <text evidence="4">The sequence shown here is derived from an EMBL/GenBank/DDBJ whole genome shotgun (WGS) entry which is preliminary data.</text>
</comment>
<dbReference type="AlphaFoldDB" id="A0A8H6SL50"/>
<feature type="compositionally biased region" description="Pro residues" evidence="1">
    <location>
        <begin position="650"/>
        <end position="661"/>
    </location>
</feature>
<dbReference type="RefSeq" id="XP_037218998.1">
    <property type="nucleotide sequence ID" value="XM_037363354.1"/>
</dbReference>
<name>A0A8H6SL50_9AGAR</name>
<feature type="compositionally biased region" description="Basic and acidic residues" evidence="1">
    <location>
        <begin position="323"/>
        <end position="332"/>
    </location>
</feature>
<reference evidence="4" key="1">
    <citation type="submission" date="2020-05" db="EMBL/GenBank/DDBJ databases">
        <title>Mycena genomes resolve the evolution of fungal bioluminescence.</title>
        <authorList>
            <person name="Tsai I.J."/>
        </authorList>
    </citation>
    <scope>NUCLEOTIDE SEQUENCE</scope>
    <source>
        <strain evidence="4">171206Taipei</strain>
    </source>
</reference>
<sequence length="740" mass="81280">MFFVPLILVLSLLATLAHGPQTSSTLELPTLEDYRAVLQRHQEAARHIKLLTGLATREPPSNATGHSSFATNSSLPASVDEISDVKDDADLADNTPEHPINSLATVFDITWILDRLVLFAAERLPTPEGYIGVSIHATWWLLLACITAGTLAGLCWAVYPTLRRLAPLFEWVLLNWFETLIFAVWQLIRREHFPLPNPDVGVEVHFREFDLDGLAEDHDGRIGMEDPVDWVLNGLGRDDQLVVFRGEVSFPTSIFTFFLLKASVWLNVAGEPIDQELQELEVAPQDHGAGVDIGIDNLPAARDVGELEGAAPQQADVGQGGAGDERPEDVGEDHSDEFLDMMKHLRFLEKLMLACDVFASNNDDLWLPRDLFRVRQEELVVGDHLQEAMRHLRLAEKAILAFDIFGGNDDELLGNLFELDLDGVPEGEQFCLMLVQWAYVFPGDSQEIDIEDLVNRRPTILNDVQPQDFAVAAEVAEANDFFNEELEAFDDDDDDDEWMYNWIYDWLGEGVEVVDEFNPRVNIGGSVPELVVPAPPADFARSSTSFTPPGSHSFIRFGQGIRQYHSPNLPPPVDHPPPVTQTQDALFESPQGPATVFIAGKRPRPLSPAPSPSPANSQPSAKALGKRRAVPSEDSSINDNEEAASQPTPQATPPATPPVDPFAPSTSKLPPLVKIALADLAKSFAQGGSNSAMLGLWDTSGHHRTSSANVALGLQRASIHLRVMDGEAETRRARTVSGPV</sequence>
<gene>
    <name evidence="4" type="ORF">MIND_00663200</name>
</gene>
<dbReference type="GeneID" id="59345870"/>
<evidence type="ECO:0000313" key="4">
    <source>
        <dbReference type="EMBL" id="KAF7300998.1"/>
    </source>
</evidence>
<feature type="chain" id="PRO_5034931031" evidence="3">
    <location>
        <begin position="20"/>
        <end position="740"/>
    </location>
</feature>
<accession>A0A8H6SL50</accession>
<dbReference type="EMBL" id="JACAZF010000006">
    <property type="protein sequence ID" value="KAF7300998.1"/>
    <property type="molecule type" value="Genomic_DNA"/>
</dbReference>
<feature type="transmembrane region" description="Helical" evidence="2">
    <location>
        <begin position="139"/>
        <end position="159"/>
    </location>
</feature>
<keyword evidence="2" id="KW-0812">Transmembrane</keyword>
<keyword evidence="2" id="KW-1133">Transmembrane helix</keyword>
<evidence type="ECO:0000256" key="3">
    <source>
        <dbReference type="SAM" id="SignalP"/>
    </source>
</evidence>
<keyword evidence="3" id="KW-0732">Signal</keyword>
<protein>
    <submittedName>
        <fullName evidence="4">Uncharacterized protein</fullName>
    </submittedName>
</protein>
<feature type="transmembrane region" description="Helical" evidence="2">
    <location>
        <begin position="171"/>
        <end position="188"/>
    </location>
</feature>
<feature type="compositionally biased region" description="Low complexity" evidence="1">
    <location>
        <begin position="614"/>
        <end position="623"/>
    </location>
</feature>
<feature type="compositionally biased region" description="Pro residues" evidence="1">
    <location>
        <begin position="568"/>
        <end position="579"/>
    </location>
</feature>
<evidence type="ECO:0000313" key="5">
    <source>
        <dbReference type="Proteomes" id="UP000636479"/>
    </source>
</evidence>
<evidence type="ECO:0000256" key="2">
    <source>
        <dbReference type="SAM" id="Phobius"/>
    </source>
</evidence>
<feature type="signal peptide" evidence="3">
    <location>
        <begin position="1"/>
        <end position="19"/>
    </location>
</feature>